<organism evidence="8 9">
    <name type="scientific">Cryobacterium arcticum</name>
    <dbReference type="NCBI Taxonomy" id="670052"/>
    <lineage>
        <taxon>Bacteria</taxon>
        <taxon>Bacillati</taxon>
        <taxon>Actinomycetota</taxon>
        <taxon>Actinomycetes</taxon>
        <taxon>Micrococcales</taxon>
        <taxon>Microbacteriaceae</taxon>
        <taxon>Cryobacterium</taxon>
    </lineage>
</organism>
<evidence type="ECO:0000256" key="1">
    <source>
        <dbReference type="ARBA" id="ARBA00022630"/>
    </source>
</evidence>
<evidence type="ECO:0000313" key="8">
    <source>
        <dbReference type="EMBL" id="ANP74426.1"/>
    </source>
</evidence>
<dbReference type="PANTHER" id="PTHR30011">
    <property type="entry name" value="ALKANESULFONATE MONOOXYGENASE-RELATED"/>
    <property type="match status" value="1"/>
</dbReference>
<dbReference type="NCBIfam" id="TIGR03860">
    <property type="entry name" value="FMN_nitrolo"/>
    <property type="match status" value="1"/>
</dbReference>
<gene>
    <name evidence="8" type="ORF">PA27867_3503</name>
</gene>
<dbReference type="InterPro" id="IPR036661">
    <property type="entry name" value="Luciferase-like_sf"/>
</dbReference>
<dbReference type="Proteomes" id="UP000092582">
    <property type="component" value="Chromosome 1"/>
</dbReference>
<dbReference type="STRING" id="670052.PA27867_3503"/>
<feature type="binding site" evidence="6">
    <location>
        <position position="148"/>
    </location>
    <ligand>
        <name>FMN</name>
        <dbReference type="ChEBI" id="CHEBI:58210"/>
    </ligand>
</feature>
<dbReference type="InterPro" id="IPR011251">
    <property type="entry name" value="Luciferase-like_dom"/>
</dbReference>
<dbReference type="SUPFAM" id="SSF51679">
    <property type="entry name" value="Bacterial luciferase-like"/>
    <property type="match status" value="1"/>
</dbReference>
<keyword evidence="3" id="KW-0560">Oxidoreductase</keyword>
<dbReference type="Gene3D" id="3.20.20.30">
    <property type="entry name" value="Luciferase-like domain"/>
    <property type="match status" value="1"/>
</dbReference>
<evidence type="ECO:0000256" key="2">
    <source>
        <dbReference type="ARBA" id="ARBA00022643"/>
    </source>
</evidence>
<dbReference type="Pfam" id="PF00296">
    <property type="entry name" value="Bac_luciferase"/>
    <property type="match status" value="1"/>
</dbReference>
<feature type="binding site" evidence="6">
    <location>
        <position position="223"/>
    </location>
    <ligand>
        <name>FMN</name>
        <dbReference type="ChEBI" id="CHEBI:58210"/>
    </ligand>
</feature>
<dbReference type="AlphaFoldDB" id="A0A1B1BPG6"/>
<name>A0A1B1BPG6_9MICO</name>
<dbReference type="GO" id="GO:0016705">
    <property type="term" value="F:oxidoreductase activity, acting on paired donors, with incorporation or reduction of molecular oxygen"/>
    <property type="evidence" value="ECO:0007669"/>
    <property type="project" value="InterPro"/>
</dbReference>
<dbReference type="InterPro" id="IPR051260">
    <property type="entry name" value="Diverse_substr_monoxygenases"/>
</dbReference>
<dbReference type="KEGG" id="cart:PA27867_3503"/>
<dbReference type="InterPro" id="IPR016215">
    <property type="entry name" value="NTA_MOA"/>
</dbReference>
<feature type="binding site" evidence="6">
    <location>
        <position position="52"/>
    </location>
    <ligand>
        <name>FMN</name>
        <dbReference type="ChEBI" id="CHEBI:58210"/>
    </ligand>
</feature>
<evidence type="ECO:0000259" key="7">
    <source>
        <dbReference type="Pfam" id="PF00296"/>
    </source>
</evidence>
<evidence type="ECO:0000256" key="5">
    <source>
        <dbReference type="ARBA" id="ARBA00033748"/>
    </source>
</evidence>
<proteinExistence type="inferred from homology"/>
<comment type="similarity">
    <text evidence="5">Belongs to the NtaA/SnaA/DszA monooxygenase family.</text>
</comment>
<evidence type="ECO:0000256" key="6">
    <source>
        <dbReference type="PIRSR" id="PIRSR000337-1"/>
    </source>
</evidence>
<dbReference type="OrthoDB" id="9135350at2"/>
<evidence type="ECO:0000256" key="3">
    <source>
        <dbReference type="ARBA" id="ARBA00023002"/>
    </source>
</evidence>
<dbReference type="PIRSF" id="PIRSF000337">
    <property type="entry name" value="NTA_MOA"/>
    <property type="match status" value="1"/>
</dbReference>
<feature type="binding site" evidence="6">
    <location>
        <position position="152"/>
    </location>
    <ligand>
        <name>FMN</name>
        <dbReference type="ChEBI" id="CHEBI:58210"/>
    </ligand>
</feature>
<keyword evidence="2 6" id="KW-0288">FMN</keyword>
<keyword evidence="4 8" id="KW-0503">Monooxygenase</keyword>
<sequence>MFHMGWFLNYTLPGWGKDWSGEAARDWTSPDLYIELARAMERARFDYMMLEDGAFIPDAYQGTAEYYLAKANHAPKHDPAILVPLIMQATRHLGVIMTIATPYYPPFAAARLMASLDHLSHGRAGINLVTAHNVRTAQNFGRDVHFEHDLRYEMADEWIDLVKQLWASWEPDAVVADHEAGIYADHTKVHPVNFEGRFYKSRGPLNTIPSPQGSPVVCQAGGSPAGRDLAARHADTVVASVPGIAAMKEYRADMTERLVRFGRDPKDLKILFTISPVFGETHDEAVAKKKRIDATTVEDALARLSWTSGIDFSQFDLDAPLPTIKTDAASSTTLGMLQGSDPTTTLRQIAERPVRLGSLEVSGTVEEVADAMEEAMDEVGGDGFLIAGQLSRRYISEVTDGLAPVLRRRGLIRSEYTGATLRDNLREF</sequence>
<dbReference type="GO" id="GO:0004497">
    <property type="term" value="F:monooxygenase activity"/>
    <property type="evidence" value="ECO:0007669"/>
    <property type="project" value="UniProtKB-KW"/>
</dbReference>
<keyword evidence="9" id="KW-1185">Reference proteome</keyword>
<evidence type="ECO:0000313" key="9">
    <source>
        <dbReference type="Proteomes" id="UP000092582"/>
    </source>
</evidence>
<reference evidence="8 9" key="1">
    <citation type="submission" date="2016-06" db="EMBL/GenBank/DDBJ databases">
        <title>Genome sequencing of Cryobacterium arcticum PAMC 27867.</title>
        <authorList>
            <person name="Lee J."/>
            <person name="Kim O.-S."/>
        </authorList>
    </citation>
    <scope>NUCLEOTIDE SEQUENCE [LARGE SCALE GENOMIC DNA]</scope>
    <source>
        <strain evidence="8 9">PAMC 27867</strain>
    </source>
</reference>
<keyword evidence="1 6" id="KW-0285">Flavoprotein</keyword>
<evidence type="ECO:0000256" key="4">
    <source>
        <dbReference type="ARBA" id="ARBA00023033"/>
    </source>
</evidence>
<dbReference type="EMBL" id="CP016282">
    <property type="protein sequence ID" value="ANP74426.1"/>
    <property type="molecule type" value="Genomic_DNA"/>
</dbReference>
<feature type="domain" description="Luciferase-like" evidence="7">
    <location>
        <begin position="28"/>
        <end position="381"/>
    </location>
</feature>
<accession>A0A1B1BPG6</accession>
<feature type="binding site" evidence="6">
    <location>
        <position position="98"/>
    </location>
    <ligand>
        <name>FMN</name>
        <dbReference type="ChEBI" id="CHEBI:58210"/>
    </ligand>
</feature>
<protein>
    <submittedName>
        <fullName evidence="8">FMNH2-dependent monooxygenase</fullName>
    </submittedName>
</protein>
<dbReference type="PANTHER" id="PTHR30011:SF16">
    <property type="entry name" value="C2H2 FINGER DOMAIN TRANSCRIPTION FACTOR (EUROFUNG)-RELATED"/>
    <property type="match status" value="1"/>
</dbReference>
<dbReference type="PATRIC" id="fig|670052.7.peg.3606"/>